<dbReference type="SUPFAM" id="SSF54928">
    <property type="entry name" value="RNA-binding domain, RBD"/>
    <property type="match status" value="1"/>
</dbReference>
<dbReference type="AlphaFoldDB" id="A0A0C2MYC7"/>
<dbReference type="PROSITE" id="PS50102">
    <property type="entry name" value="RRM"/>
    <property type="match status" value="1"/>
</dbReference>
<keyword evidence="8" id="KW-0238">DNA-binding</keyword>
<evidence type="ECO:0000256" key="1">
    <source>
        <dbReference type="ARBA" id="ARBA00004123"/>
    </source>
</evidence>
<feature type="domain" description="RRM" evidence="13">
    <location>
        <begin position="18"/>
        <end position="97"/>
    </location>
</feature>
<dbReference type="EMBL" id="JWZT01001269">
    <property type="protein sequence ID" value="KII72346.1"/>
    <property type="molecule type" value="Genomic_DNA"/>
</dbReference>
<dbReference type="Gene3D" id="3.30.70.330">
    <property type="match status" value="1"/>
</dbReference>
<evidence type="ECO:0000256" key="10">
    <source>
        <dbReference type="ARBA" id="ARBA00023242"/>
    </source>
</evidence>
<dbReference type="OrthoDB" id="423462at2759"/>
<keyword evidence="3 12" id="KW-0479">Metal-binding</keyword>
<dbReference type="PANTHER" id="PTHR12620">
    <property type="entry name" value="U2 SNRNP AUXILIARY FACTOR, SMALL SUBUNIT"/>
    <property type="match status" value="1"/>
</dbReference>
<proteinExistence type="predicted"/>
<comment type="subcellular location">
    <subcellularLocation>
        <location evidence="1">Nucleus</location>
    </subcellularLocation>
</comment>
<keyword evidence="7 11" id="KW-0694">RNA-binding</keyword>
<reference evidence="15 16" key="1">
    <citation type="journal article" date="2014" name="Genome Biol. Evol.">
        <title>The genome of the myxosporean Thelohanellus kitauei shows adaptations to nutrient acquisition within its fish host.</title>
        <authorList>
            <person name="Yang Y."/>
            <person name="Xiong J."/>
            <person name="Zhou Z."/>
            <person name="Huo F."/>
            <person name="Miao W."/>
            <person name="Ran C."/>
            <person name="Liu Y."/>
            <person name="Zhang J."/>
            <person name="Feng J."/>
            <person name="Wang M."/>
            <person name="Wang M."/>
            <person name="Wang L."/>
            <person name="Yao B."/>
        </authorList>
    </citation>
    <scope>NUCLEOTIDE SEQUENCE [LARGE SCALE GENOMIC DNA]</scope>
    <source>
        <strain evidence="15">Wuqing</strain>
    </source>
</reference>
<keyword evidence="4" id="KW-0677">Repeat</keyword>
<evidence type="ECO:0000313" key="15">
    <source>
        <dbReference type="EMBL" id="KII72346.1"/>
    </source>
</evidence>
<keyword evidence="10" id="KW-0539">Nucleus</keyword>
<dbReference type="InterPro" id="IPR009145">
    <property type="entry name" value="U2AF_small"/>
</dbReference>
<feature type="zinc finger region" description="C3H1-type" evidence="12">
    <location>
        <begin position="99"/>
        <end position="126"/>
    </location>
</feature>
<dbReference type="OMA" id="CQHEAGE"/>
<dbReference type="FunFam" id="3.30.70.330:FF:000122">
    <property type="entry name" value="Splicing factor U2AF small subunit"/>
    <property type="match status" value="1"/>
</dbReference>
<evidence type="ECO:0000256" key="6">
    <source>
        <dbReference type="ARBA" id="ARBA00022833"/>
    </source>
</evidence>
<dbReference type="InterPro" id="IPR035979">
    <property type="entry name" value="RBD_domain_sf"/>
</dbReference>
<dbReference type="GO" id="GO:0008270">
    <property type="term" value="F:zinc ion binding"/>
    <property type="evidence" value="ECO:0007669"/>
    <property type="project" value="UniProtKB-KW"/>
</dbReference>
<organism evidence="15 16">
    <name type="scientific">Thelohanellus kitauei</name>
    <name type="common">Myxosporean</name>
    <dbReference type="NCBI Taxonomy" id="669202"/>
    <lineage>
        <taxon>Eukaryota</taxon>
        <taxon>Metazoa</taxon>
        <taxon>Cnidaria</taxon>
        <taxon>Myxozoa</taxon>
        <taxon>Myxosporea</taxon>
        <taxon>Bivalvulida</taxon>
        <taxon>Platysporina</taxon>
        <taxon>Myxobolidae</taxon>
        <taxon>Thelohanellus</taxon>
    </lineage>
</organism>
<evidence type="ECO:0000256" key="3">
    <source>
        <dbReference type="ARBA" id="ARBA00022723"/>
    </source>
</evidence>
<dbReference type="InterPro" id="IPR000571">
    <property type="entry name" value="Znf_CCCH"/>
</dbReference>
<dbReference type="GO" id="GO:0089701">
    <property type="term" value="C:U2AF complex"/>
    <property type="evidence" value="ECO:0007669"/>
    <property type="project" value="InterPro"/>
</dbReference>
<gene>
    <name evidence="15" type="ORF">RF11_15400</name>
</gene>
<dbReference type="GO" id="GO:0003723">
    <property type="term" value="F:RNA binding"/>
    <property type="evidence" value="ECO:0007669"/>
    <property type="project" value="UniProtKB-UniRule"/>
</dbReference>
<keyword evidence="6 12" id="KW-0862">Zinc</keyword>
<dbReference type="InterPro" id="IPR000504">
    <property type="entry name" value="RRM_dom"/>
</dbReference>
<keyword evidence="5 12" id="KW-0863">Zinc-finger</keyword>
<comment type="caution">
    <text evidence="15">The sequence shown here is derived from an EMBL/GenBank/DDBJ whole genome shotgun (WGS) entry which is preliminary data.</text>
</comment>
<accession>A0A0C2MYC7</accession>
<dbReference type="GO" id="GO:0000398">
    <property type="term" value="P:mRNA splicing, via spliceosome"/>
    <property type="evidence" value="ECO:0007669"/>
    <property type="project" value="InterPro"/>
</dbReference>
<name>A0A0C2MYC7_THEKT</name>
<dbReference type="SMART" id="SM00361">
    <property type="entry name" value="RRM_1"/>
    <property type="match status" value="1"/>
</dbReference>
<dbReference type="PROSITE" id="PS50103">
    <property type="entry name" value="ZF_C3H1"/>
    <property type="match status" value="1"/>
</dbReference>
<keyword evidence="2" id="KW-0507">mRNA processing</keyword>
<evidence type="ECO:0000256" key="5">
    <source>
        <dbReference type="ARBA" id="ARBA00022771"/>
    </source>
</evidence>
<evidence type="ECO:0000256" key="11">
    <source>
        <dbReference type="PROSITE-ProRule" id="PRU00176"/>
    </source>
</evidence>
<evidence type="ECO:0000259" key="13">
    <source>
        <dbReference type="PROSITE" id="PS50102"/>
    </source>
</evidence>
<sequence length="195" mass="23139">MYQNPFAQASIDDPGNTLDMSAEEQEYFDAFYEDVYLELWYHYGDIEEMNVCGNVGDHLIGNVYVKFRFEDDADKCVKGLNKRWYNGQPIYAELSPVTDFREASCRQYAQRECTRGGFCNFLHLLKISDNLRRKLRALTRKRGVSTGDNDLSLVHYFPYNPFQHIYIYIYKQYLCYLQFTVYIMLEIYEIEGCEN</sequence>
<dbReference type="InterPro" id="IPR012677">
    <property type="entry name" value="Nucleotide-bd_a/b_plait_sf"/>
</dbReference>
<dbReference type="PRINTS" id="PR01848">
    <property type="entry name" value="U2AUXFACTOR"/>
</dbReference>
<evidence type="ECO:0000256" key="7">
    <source>
        <dbReference type="ARBA" id="ARBA00022884"/>
    </source>
</evidence>
<evidence type="ECO:0000256" key="9">
    <source>
        <dbReference type="ARBA" id="ARBA00023187"/>
    </source>
</evidence>
<dbReference type="GO" id="GO:0003677">
    <property type="term" value="F:DNA binding"/>
    <property type="evidence" value="ECO:0007669"/>
    <property type="project" value="UniProtKB-KW"/>
</dbReference>
<evidence type="ECO:0000256" key="12">
    <source>
        <dbReference type="PROSITE-ProRule" id="PRU00723"/>
    </source>
</evidence>
<evidence type="ECO:0000256" key="8">
    <source>
        <dbReference type="ARBA" id="ARBA00023125"/>
    </source>
</evidence>
<evidence type="ECO:0000256" key="4">
    <source>
        <dbReference type="ARBA" id="ARBA00022737"/>
    </source>
</evidence>
<evidence type="ECO:0000256" key="2">
    <source>
        <dbReference type="ARBA" id="ARBA00022664"/>
    </source>
</evidence>
<keyword evidence="16" id="KW-1185">Reference proteome</keyword>
<dbReference type="Pfam" id="PF00642">
    <property type="entry name" value="zf-CCCH"/>
    <property type="match status" value="1"/>
</dbReference>
<dbReference type="InterPro" id="IPR003954">
    <property type="entry name" value="RRM_euk-type"/>
</dbReference>
<feature type="domain" description="C3H1-type" evidence="14">
    <location>
        <begin position="99"/>
        <end position="126"/>
    </location>
</feature>
<protein>
    <submittedName>
        <fullName evidence="15">Splicing factor U2AF 26 kDa subunit</fullName>
    </submittedName>
</protein>
<evidence type="ECO:0000259" key="14">
    <source>
        <dbReference type="PROSITE" id="PS50103"/>
    </source>
</evidence>
<dbReference type="Proteomes" id="UP000031668">
    <property type="component" value="Unassembled WGS sequence"/>
</dbReference>
<keyword evidence="9" id="KW-0508">mRNA splicing</keyword>
<evidence type="ECO:0000313" key="16">
    <source>
        <dbReference type="Proteomes" id="UP000031668"/>
    </source>
</evidence>